<evidence type="ECO:0000256" key="1">
    <source>
        <dbReference type="SAM" id="MobiDB-lite"/>
    </source>
</evidence>
<evidence type="ECO:0000313" key="3">
    <source>
        <dbReference type="Proteomes" id="UP001222027"/>
    </source>
</evidence>
<dbReference type="Proteomes" id="UP001222027">
    <property type="component" value="Unassembled WGS sequence"/>
</dbReference>
<proteinExistence type="predicted"/>
<sequence>MADVWKSMVLPRIQEVVKSFDESKVGLCVQEEISKESEEKKPQLQPKVTEIYEASPAQIKDHISSPVEDSMDLISSSRGGK</sequence>
<comment type="caution">
    <text evidence="2">The sequence shown here is derived from an EMBL/GenBank/DDBJ whole genome shotgun (WGS) entry which is preliminary data.</text>
</comment>
<reference evidence="2 3" key="1">
    <citation type="submission" date="2022-12" db="EMBL/GenBank/DDBJ databases">
        <title>Chromosome-scale assembly of the Ensete ventricosum genome.</title>
        <authorList>
            <person name="Dussert Y."/>
            <person name="Stocks J."/>
            <person name="Wendawek A."/>
            <person name="Woldeyes F."/>
            <person name="Nichols R.A."/>
            <person name="Borrell J.S."/>
        </authorList>
    </citation>
    <scope>NUCLEOTIDE SEQUENCE [LARGE SCALE GENOMIC DNA]</scope>
    <source>
        <strain evidence="3">cv. Maze</strain>
        <tissue evidence="2">Seeds</tissue>
    </source>
</reference>
<dbReference type="EMBL" id="JAQQAF010000009">
    <property type="protein sequence ID" value="KAJ8457814.1"/>
    <property type="molecule type" value="Genomic_DNA"/>
</dbReference>
<gene>
    <name evidence="2" type="ORF">OPV22_030740</name>
</gene>
<dbReference type="AlphaFoldDB" id="A0AAV8PUJ4"/>
<evidence type="ECO:0000313" key="2">
    <source>
        <dbReference type="EMBL" id="KAJ8457814.1"/>
    </source>
</evidence>
<accession>A0AAV8PUJ4</accession>
<dbReference type="Pfam" id="PF05558">
    <property type="entry name" value="DREPP"/>
    <property type="match status" value="1"/>
</dbReference>
<feature type="region of interest" description="Disordered" evidence="1">
    <location>
        <begin position="55"/>
        <end position="81"/>
    </location>
</feature>
<organism evidence="2 3">
    <name type="scientific">Ensete ventricosum</name>
    <name type="common">Abyssinian banana</name>
    <name type="synonym">Musa ensete</name>
    <dbReference type="NCBI Taxonomy" id="4639"/>
    <lineage>
        <taxon>Eukaryota</taxon>
        <taxon>Viridiplantae</taxon>
        <taxon>Streptophyta</taxon>
        <taxon>Embryophyta</taxon>
        <taxon>Tracheophyta</taxon>
        <taxon>Spermatophyta</taxon>
        <taxon>Magnoliopsida</taxon>
        <taxon>Liliopsida</taxon>
        <taxon>Zingiberales</taxon>
        <taxon>Musaceae</taxon>
        <taxon>Ensete</taxon>
    </lineage>
</organism>
<dbReference type="GO" id="GO:0005886">
    <property type="term" value="C:plasma membrane"/>
    <property type="evidence" value="ECO:0007669"/>
    <property type="project" value="InterPro"/>
</dbReference>
<dbReference type="InterPro" id="IPR008469">
    <property type="entry name" value="DREPP"/>
</dbReference>
<protein>
    <submittedName>
        <fullName evidence="2">Uncharacterized protein</fullName>
    </submittedName>
</protein>
<keyword evidence="3" id="KW-1185">Reference proteome</keyword>
<name>A0AAV8PUJ4_ENSVE</name>